<dbReference type="Proteomes" id="UP000076722">
    <property type="component" value="Unassembled WGS sequence"/>
</dbReference>
<feature type="region of interest" description="Disordered" evidence="1">
    <location>
        <begin position="389"/>
        <end position="416"/>
    </location>
</feature>
<evidence type="ECO:0000313" key="3">
    <source>
        <dbReference type="Proteomes" id="UP000076722"/>
    </source>
</evidence>
<accession>A0A164T0X3</accession>
<dbReference type="AlphaFoldDB" id="A0A164T0X3"/>
<protein>
    <recommendedName>
        <fullName evidence="4">HNH nuclease domain-containing protein</fullName>
    </recommendedName>
</protein>
<sequence>MATTPVAPRKPRMHEEDDSDDEFDTTIDDYYERRNILILNEQESIIAGLEQRENFFVRDIYRWLKILYLLPEDDGWFIRSLPDAHVIPRDFQNLFPIGSFQIVSKGEWSQDEEVFEEVCRRDKRCLITGWDLPDPRREQQARFFCTRIFPLMAPSRIVDPLVQELIPGQAESAESFAQLMQSRSNAFICSYMPCEVFNAYWFSIDVDFVDCQNWDVTVRESGKLLIDYWSEHAGRPSDALLRAHFQQALLRWLHNDPAGHQEYLTATKLGFRIQDKEITSGDPCWVQEPGKSVFDAYMAQQLVGCCVELGNPFQDRFKERTLPPLPYEAWYPGEVIVTEEDLAGQPFLSPSNTIGYTESSPSSSRNGRIYGPDSDHDWDWDPKLDFAEKPQSAQIPRVSRVKVREHTGEEPIRPIASPIKLGVAEVVAQEPGREQGTDSPGDCTDPRLVLLLESLGKPPKLEAQTFDPTVRQNHALAPADTASTESGDGQPHISSASNVASSPSTTSIGDSPVLRFRCAPNGLGPGSAWADAASSSASPVCDSASAGKVVGGSLEIMQNVELQESETPEVASPTGSRWSDSEEEERTYLLSKPRKESSSSKLRLKRSIAVIGKAFRREK</sequence>
<feature type="compositionally biased region" description="Low complexity" evidence="1">
    <location>
        <begin position="494"/>
        <end position="507"/>
    </location>
</feature>
<evidence type="ECO:0000313" key="2">
    <source>
        <dbReference type="EMBL" id="KZS91975.1"/>
    </source>
</evidence>
<dbReference type="EMBL" id="KV419412">
    <property type="protein sequence ID" value="KZS91975.1"/>
    <property type="molecule type" value="Genomic_DNA"/>
</dbReference>
<name>A0A164T0X3_9AGAM</name>
<feature type="region of interest" description="Disordered" evidence="1">
    <location>
        <begin position="348"/>
        <end position="374"/>
    </location>
</feature>
<dbReference type="OrthoDB" id="3263651at2759"/>
<organism evidence="2 3">
    <name type="scientific">Sistotremastrum niveocremeum HHB9708</name>
    <dbReference type="NCBI Taxonomy" id="1314777"/>
    <lineage>
        <taxon>Eukaryota</taxon>
        <taxon>Fungi</taxon>
        <taxon>Dikarya</taxon>
        <taxon>Basidiomycota</taxon>
        <taxon>Agaricomycotina</taxon>
        <taxon>Agaricomycetes</taxon>
        <taxon>Sistotremastrales</taxon>
        <taxon>Sistotremastraceae</taxon>
        <taxon>Sertulicium</taxon>
        <taxon>Sertulicium niveocremeum</taxon>
    </lineage>
</organism>
<feature type="region of interest" description="Disordered" evidence="1">
    <location>
        <begin position="478"/>
        <end position="512"/>
    </location>
</feature>
<feature type="compositionally biased region" description="Basic and acidic residues" evidence="1">
    <location>
        <begin position="402"/>
        <end position="412"/>
    </location>
</feature>
<feature type="compositionally biased region" description="Polar residues" evidence="1">
    <location>
        <begin position="348"/>
        <end position="366"/>
    </location>
</feature>
<keyword evidence="3" id="KW-1185">Reference proteome</keyword>
<evidence type="ECO:0000256" key="1">
    <source>
        <dbReference type="SAM" id="MobiDB-lite"/>
    </source>
</evidence>
<feature type="region of interest" description="Disordered" evidence="1">
    <location>
        <begin position="527"/>
        <end position="546"/>
    </location>
</feature>
<reference evidence="2 3" key="1">
    <citation type="journal article" date="2016" name="Mol. Biol. Evol.">
        <title>Comparative Genomics of Early-Diverging Mushroom-Forming Fungi Provides Insights into the Origins of Lignocellulose Decay Capabilities.</title>
        <authorList>
            <person name="Nagy L.G."/>
            <person name="Riley R."/>
            <person name="Tritt A."/>
            <person name="Adam C."/>
            <person name="Daum C."/>
            <person name="Floudas D."/>
            <person name="Sun H."/>
            <person name="Yadav J.S."/>
            <person name="Pangilinan J."/>
            <person name="Larsson K.H."/>
            <person name="Matsuura K."/>
            <person name="Barry K."/>
            <person name="Labutti K."/>
            <person name="Kuo R."/>
            <person name="Ohm R.A."/>
            <person name="Bhattacharya S.S."/>
            <person name="Shirouzu T."/>
            <person name="Yoshinaga Y."/>
            <person name="Martin F.M."/>
            <person name="Grigoriev I.V."/>
            <person name="Hibbett D.S."/>
        </authorList>
    </citation>
    <scope>NUCLEOTIDE SEQUENCE [LARGE SCALE GENOMIC DNA]</scope>
    <source>
        <strain evidence="2 3">HHB9708</strain>
    </source>
</reference>
<proteinExistence type="predicted"/>
<evidence type="ECO:0008006" key="4">
    <source>
        <dbReference type="Google" id="ProtNLM"/>
    </source>
</evidence>
<gene>
    <name evidence="2" type="ORF">SISNIDRAFT_512691</name>
</gene>
<feature type="region of interest" description="Disordered" evidence="1">
    <location>
        <begin position="1"/>
        <end position="24"/>
    </location>
</feature>
<feature type="region of interest" description="Disordered" evidence="1">
    <location>
        <begin position="560"/>
        <end position="601"/>
    </location>
</feature>